<dbReference type="NCBIfam" id="NF033554">
    <property type="entry name" value="floc_PepA"/>
    <property type="match status" value="1"/>
</dbReference>
<dbReference type="EMBL" id="AM406670">
    <property type="protein sequence ID" value="CAL96064.1"/>
    <property type="molecule type" value="Genomic_DNA"/>
</dbReference>
<organism evidence="2 3">
    <name type="scientific">Azoarcus sp. (strain BH72)</name>
    <dbReference type="NCBI Taxonomy" id="418699"/>
    <lineage>
        <taxon>Bacteria</taxon>
        <taxon>Pseudomonadati</taxon>
        <taxon>Pseudomonadota</taxon>
        <taxon>Betaproteobacteria</taxon>
        <taxon>Rhodocyclales</taxon>
        <taxon>Zoogloeaceae</taxon>
        <taxon>Azoarcus</taxon>
    </lineage>
</organism>
<evidence type="ECO:0000313" key="2">
    <source>
        <dbReference type="EMBL" id="CAL96064.1"/>
    </source>
</evidence>
<accession>A1KB58</accession>
<protein>
    <submittedName>
        <fullName evidence="2">Conserved hypothetical secreted protein</fullName>
    </submittedName>
</protein>
<evidence type="ECO:0000313" key="3">
    <source>
        <dbReference type="Proteomes" id="UP000002588"/>
    </source>
</evidence>
<dbReference type="eggNOG" id="ENOG50338DJ">
    <property type="taxonomic scope" value="Bacteria"/>
</dbReference>
<feature type="signal peptide" evidence="1">
    <location>
        <begin position="1"/>
        <end position="28"/>
    </location>
</feature>
<dbReference type="AlphaFoldDB" id="A1KB58"/>
<reference evidence="2 3" key="1">
    <citation type="journal article" date="2006" name="Nat. Biotechnol.">
        <title>Complete genome of the mutualistic, N2-fixing grass endophyte Azoarcus sp. strain BH72.</title>
        <authorList>
            <person name="Krause A."/>
            <person name="Ramakumar A."/>
            <person name="Bartels D."/>
            <person name="Battistoni F."/>
            <person name="Bekel T."/>
            <person name="Boch J."/>
            <person name="Boehm M."/>
            <person name="Friedrich F."/>
            <person name="Hurek T."/>
            <person name="Krause L."/>
            <person name="Linke B."/>
            <person name="McHardy A.C."/>
            <person name="Sarkar A."/>
            <person name="Schneiker S."/>
            <person name="Syed A.A."/>
            <person name="Thauer R."/>
            <person name="Vorhoelter F.-J."/>
            <person name="Weidner S."/>
            <person name="Puehler A."/>
            <person name="Reinhold-Hurek B."/>
            <person name="Kaiser O."/>
            <person name="Goesmann A."/>
        </authorList>
    </citation>
    <scope>NUCLEOTIDE SEQUENCE [LARGE SCALE GENOMIC DNA]</scope>
    <source>
        <strain evidence="2 3">BH72</strain>
    </source>
</reference>
<dbReference type="KEGG" id="azo:azo3448"/>
<feature type="chain" id="PRO_5002635423" evidence="1">
    <location>
        <begin position="29"/>
        <end position="275"/>
    </location>
</feature>
<sequence>MSTMKTARQALFGLAALALTAIAPVAQAAPVWMVNPEGTGAAGASALQTLGVAGVGFVQLTPDAANPANFTFVEYGAYRAVKGDGTTPYGSNDLTIRYTVSGSGSFLNPASIGFSSGSVEIYSDAAFDYGTSNGTYGADNGTLIAKLSVVGGNTDTTTGAVTISAGVIPGSMLAGYFFDAAGNDLAGFARVLFSMNLRNQFAAPEPLLVSEIVCEMAGHTGAGCDGTPFLPTQFAFLVRDSGFATVQVVPEPPAGGLALAAVGLLGFTLRRRGKR</sequence>
<name>A1KB58_AZOSB</name>
<keyword evidence="1" id="KW-0732">Signal</keyword>
<dbReference type="HOGENOM" id="CLU_1007300_0_0_4"/>
<keyword evidence="3" id="KW-1185">Reference proteome</keyword>
<dbReference type="Proteomes" id="UP000002588">
    <property type="component" value="Chromosome"/>
</dbReference>
<proteinExistence type="predicted"/>
<evidence type="ECO:0000256" key="1">
    <source>
        <dbReference type="SAM" id="SignalP"/>
    </source>
</evidence>
<gene>
    <name evidence="2" type="ordered locus">azo3448</name>
</gene>